<feature type="compositionally biased region" description="Basic and acidic residues" evidence="1">
    <location>
        <begin position="331"/>
        <end position="355"/>
    </location>
</feature>
<protein>
    <recommendedName>
        <fullName evidence="2">DUF7514 domain-containing protein</fullName>
    </recommendedName>
</protein>
<feature type="compositionally biased region" description="Polar residues" evidence="1">
    <location>
        <begin position="551"/>
        <end position="571"/>
    </location>
</feature>
<dbReference type="PANTHER" id="PTHR39611">
    <property type="entry name" value="HYDROXYPROLINE-RICH GLYCOPROTEIN DZ-HRGP-RELATED"/>
    <property type="match status" value="1"/>
</dbReference>
<feature type="compositionally biased region" description="Gly residues" evidence="1">
    <location>
        <begin position="664"/>
        <end position="675"/>
    </location>
</feature>
<evidence type="ECO:0000256" key="1">
    <source>
        <dbReference type="SAM" id="MobiDB-lite"/>
    </source>
</evidence>
<accession>A0ABR3P5J1</accession>
<reference evidence="3 4" key="1">
    <citation type="submission" date="2024-07" db="EMBL/GenBank/DDBJ databases">
        <title>Draft sequence of the Neodothiora populina.</title>
        <authorList>
            <person name="Drown D.D."/>
            <person name="Schuette U.S."/>
            <person name="Buechlein A.B."/>
            <person name="Rusch D.R."/>
            <person name="Winton L.W."/>
            <person name="Adams G.A."/>
        </authorList>
    </citation>
    <scope>NUCLEOTIDE SEQUENCE [LARGE SCALE GENOMIC DNA]</scope>
    <source>
        <strain evidence="3 4">CPC 39397</strain>
    </source>
</reference>
<dbReference type="PANTHER" id="PTHR39611:SF2">
    <property type="entry name" value="HYDROXYPROLINE-RICH GLYCOPROTEIN DZ-HRGP"/>
    <property type="match status" value="1"/>
</dbReference>
<feature type="region of interest" description="Disordered" evidence="1">
    <location>
        <begin position="194"/>
        <end position="223"/>
    </location>
</feature>
<feature type="compositionally biased region" description="Low complexity" evidence="1">
    <location>
        <begin position="676"/>
        <end position="703"/>
    </location>
</feature>
<dbReference type="GeneID" id="95980178"/>
<feature type="region of interest" description="Disordered" evidence="1">
    <location>
        <begin position="312"/>
        <end position="713"/>
    </location>
</feature>
<feature type="domain" description="DUF7514" evidence="2">
    <location>
        <begin position="20"/>
        <end position="186"/>
    </location>
</feature>
<feature type="region of interest" description="Disordered" evidence="1">
    <location>
        <begin position="259"/>
        <end position="294"/>
    </location>
</feature>
<dbReference type="Proteomes" id="UP001562354">
    <property type="component" value="Unassembled WGS sequence"/>
</dbReference>
<feature type="compositionally biased region" description="Gly residues" evidence="1">
    <location>
        <begin position="593"/>
        <end position="606"/>
    </location>
</feature>
<feature type="compositionally biased region" description="Low complexity" evidence="1">
    <location>
        <begin position="572"/>
        <end position="592"/>
    </location>
</feature>
<feature type="compositionally biased region" description="Polar residues" evidence="1">
    <location>
        <begin position="428"/>
        <end position="439"/>
    </location>
</feature>
<comment type="caution">
    <text evidence="3">The sequence shown here is derived from an EMBL/GenBank/DDBJ whole genome shotgun (WGS) entry which is preliminary data.</text>
</comment>
<dbReference type="Pfam" id="PF24355">
    <property type="entry name" value="DUF7514"/>
    <property type="match status" value="1"/>
</dbReference>
<feature type="compositionally biased region" description="Low complexity" evidence="1">
    <location>
        <begin position="455"/>
        <end position="467"/>
    </location>
</feature>
<dbReference type="EMBL" id="JBFMKM010000014">
    <property type="protein sequence ID" value="KAL1297971.1"/>
    <property type="molecule type" value="Genomic_DNA"/>
</dbReference>
<gene>
    <name evidence="3" type="ORF">AAFC00_006479</name>
</gene>
<evidence type="ECO:0000313" key="3">
    <source>
        <dbReference type="EMBL" id="KAL1297971.1"/>
    </source>
</evidence>
<dbReference type="InterPro" id="IPR055936">
    <property type="entry name" value="DUF7514"/>
</dbReference>
<organism evidence="3 4">
    <name type="scientific">Neodothiora populina</name>
    <dbReference type="NCBI Taxonomy" id="2781224"/>
    <lineage>
        <taxon>Eukaryota</taxon>
        <taxon>Fungi</taxon>
        <taxon>Dikarya</taxon>
        <taxon>Ascomycota</taxon>
        <taxon>Pezizomycotina</taxon>
        <taxon>Dothideomycetes</taxon>
        <taxon>Dothideomycetidae</taxon>
        <taxon>Dothideales</taxon>
        <taxon>Dothioraceae</taxon>
        <taxon>Neodothiora</taxon>
    </lineage>
</organism>
<evidence type="ECO:0000313" key="4">
    <source>
        <dbReference type="Proteomes" id="UP001562354"/>
    </source>
</evidence>
<feature type="compositionally biased region" description="Polar residues" evidence="1">
    <location>
        <begin position="495"/>
        <end position="536"/>
    </location>
</feature>
<sequence>MASATTTTESEQREAEEYWGYLISSDRTGTEQLQQLLRGLYALIGNTFEPSDSPDLTPSQLARFYRECNGDYDQLFIETPPSTIAFIYKNLRCVHSLQPPPLTSAANNVGYADPSIPALKLEGWVLWQTIQLLLAPDMHAEFLRNAVKKWDVKIPGTKDDHFPKLIPRSCFPAETDAAMQGWYDNMTEWLRRDMEEEEDKQKARKIRHEEEGGRPDSPMHPYHKYHQDRIRHVPHEYDTDEDSDSDSYRQEALAYFRNPPYRTVEGRPSVVRRASKRPGLDHTRQQTSFVQRGKTAAATVTRVVQQVASPHLWDGSTPKHHASASSHHSHSSGEDRRRKSLPSERYRHHDGEARGDYVGSSQNSPTGGLHPAAAARYPIYQSSSRRGSRQDSPPPPAGATTSSSDHYAHWNTTDDGYSPPAPSPRRPVSTQGSVSSASTRHPRQPPPLPTAGAGQSQYYSTTTSTLPMRPPPRPDLRHRKSHDPPTTPKEYFPSAYNSNSNYYPTTSHHGHSASTGTPSFFTPPLSSAPPSHTQSHQRPRNPSSDRRNSSAHLNVNAANGLSSQGSASAPVTSSGSRRARSPAVAAAVASASGGTGSGTTGGGPGGFTPSASPLFATHIARGERERERSSRPGSSCDGPSLGRTGGNMSRSGSVRSMVGASANSGGGGGGGGISSGGLFPNSGNSANGSGSRPGSSGVVNVPSRYGTPTSRER</sequence>
<keyword evidence="4" id="KW-1185">Reference proteome</keyword>
<dbReference type="RefSeq" id="XP_069197653.1">
    <property type="nucleotide sequence ID" value="XM_069346441.1"/>
</dbReference>
<feature type="compositionally biased region" description="Basic residues" evidence="1">
    <location>
        <begin position="318"/>
        <end position="330"/>
    </location>
</feature>
<name>A0ABR3P5J1_9PEZI</name>
<feature type="compositionally biased region" description="Basic and acidic residues" evidence="1">
    <location>
        <begin position="620"/>
        <end position="630"/>
    </location>
</feature>
<evidence type="ECO:0000259" key="2">
    <source>
        <dbReference type="Pfam" id="PF24355"/>
    </source>
</evidence>
<proteinExistence type="predicted"/>